<feature type="signal peptide" evidence="6">
    <location>
        <begin position="1"/>
        <end position="25"/>
    </location>
</feature>
<evidence type="ECO:0000313" key="9">
    <source>
        <dbReference type="Proteomes" id="UP001046870"/>
    </source>
</evidence>
<keyword evidence="6" id="KW-0732">Signal</keyword>
<dbReference type="SUPFAM" id="SSF54117">
    <property type="entry name" value="Interleukin 8-like chemokines"/>
    <property type="match status" value="1"/>
</dbReference>
<reference evidence="8" key="1">
    <citation type="submission" date="2021-01" db="EMBL/GenBank/DDBJ databases">
        <authorList>
            <person name="Zahm M."/>
            <person name="Roques C."/>
            <person name="Cabau C."/>
            <person name="Klopp C."/>
            <person name="Donnadieu C."/>
            <person name="Jouanno E."/>
            <person name="Lampietro C."/>
            <person name="Louis A."/>
            <person name="Herpin A."/>
            <person name="Echchiki A."/>
            <person name="Berthelot C."/>
            <person name="Parey E."/>
            <person name="Roest-Crollius H."/>
            <person name="Braasch I."/>
            <person name="Postlethwait J."/>
            <person name="Bobe J."/>
            <person name="Montfort J."/>
            <person name="Bouchez O."/>
            <person name="Begum T."/>
            <person name="Mejri S."/>
            <person name="Adams A."/>
            <person name="Chen W.-J."/>
            <person name="Guiguen Y."/>
        </authorList>
    </citation>
    <scope>NUCLEOTIDE SEQUENCE</scope>
    <source>
        <strain evidence="8">YG-15Mar2019-1</strain>
        <tissue evidence="8">Brain</tissue>
    </source>
</reference>
<dbReference type="OrthoDB" id="9937393at2759"/>
<dbReference type="InterPro" id="IPR039809">
    <property type="entry name" value="Chemokine_b/g/d"/>
</dbReference>
<comment type="similarity">
    <text evidence="2">Belongs to the intercrine alpha (chemokine CxC) family.</text>
</comment>
<dbReference type="GO" id="GO:0005615">
    <property type="term" value="C:extracellular space"/>
    <property type="evidence" value="ECO:0007669"/>
    <property type="project" value="UniProtKB-KW"/>
</dbReference>
<keyword evidence="3" id="KW-0202">Cytokine</keyword>
<dbReference type="GO" id="GO:0006955">
    <property type="term" value="P:immune response"/>
    <property type="evidence" value="ECO:0007669"/>
    <property type="project" value="InterPro"/>
</dbReference>
<comment type="subcellular location">
    <subcellularLocation>
        <location evidence="1">Secreted</location>
    </subcellularLocation>
</comment>
<evidence type="ECO:0000259" key="7">
    <source>
        <dbReference type="SMART" id="SM00199"/>
    </source>
</evidence>
<evidence type="ECO:0000256" key="5">
    <source>
        <dbReference type="ARBA" id="ARBA00054901"/>
    </source>
</evidence>
<name>A0A9D3PJL9_MEGAT</name>
<keyword evidence="9" id="KW-1185">Reference proteome</keyword>
<dbReference type="Gene3D" id="2.40.50.40">
    <property type="match status" value="1"/>
</dbReference>
<gene>
    <name evidence="8" type="ORF">MATL_G00196760</name>
</gene>
<dbReference type="InterPro" id="IPR036048">
    <property type="entry name" value="Interleukin_8-like_sf"/>
</dbReference>
<proteinExistence type="inferred from homology"/>
<comment type="function">
    <text evidence="5">Ligand for cxcr3.2. Chemotactic for macrophages.</text>
</comment>
<protein>
    <recommendedName>
        <fullName evidence="7">Chemokine interleukin-8-like domain-containing protein</fullName>
    </recommendedName>
</protein>
<evidence type="ECO:0000256" key="4">
    <source>
        <dbReference type="ARBA" id="ARBA00022525"/>
    </source>
</evidence>
<dbReference type="PRINTS" id="PR00437">
    <property type="entry name" value="SMALLCYTKCXC"/>
</dbReference>
<evidence type="ECO:0000313" key="8">
    <source>
        <dbReference type="EMBL" id="KAG7461967.1"/>
    </source>
</evidence>
<dbReference type="PRINTS" id="PR00436">
    <property type="entry name" value="INTERLEUKIN8"/>
</dbReference>
<dbReference type="InterPro" id="IPR033899">
    <property type="entry name" value="CXC_Chemokine_domain"/>
</dbReference>
<dbReference type="InterPro" id="IPR001089">
    <property type="entry name" value="Chemokine_CXC"/>
</dbReference>
<dbReference type="EMBL" id="JAFDVH010000017">
    <property type="protein sequence ID" value="KAG7461967.1"/>
    <property type="molecule type" value="Genomic_DNA"/>
</dbReference>
<dbReference type="GO" id="GO:0008009">
    <property type="term" value="F:chemokine activity"/>
    <property type="evidence" value="ECO:0007669"/>
    <property type="project" value="InterPro"/>
</dbReference>
<keyword evidence="4" id="KW-0964">Secreted</keyword>
<dbReference type="Proteomes" id="UP001046870">
    <property type="component" value="Chromosome 17"/>
</dbReference>
<evidence type="ECO:0000256" key="2">
    <source>
        <dbReference type="ARBA" id="ARBA00010665"/>
    </source>
</evidence>
<dbReference type="FunFam" id="2.40.50.40:FF:000004">
    <property type="entry name" value="C-X-C motif chemokine"/>
    <property type="match status" value="1"/>
</dbReference>
<dbReference type="GO" id="GO:0042056">
    <property type="term" value="F:chemoattractant activity"/>
    <property type="evidence" value="ECO:0007669"/>
    <property type="project" value="UniProtKB-ARBA"/>
</dbReference>
<dbReference type="PANTHER" id="PTHR12015">
    <property type="entry name" value="SMALL INDUCIBLE CYTOKINE A"/>
    <property type="match status" value="1"/>
</dbReference>
<comment type="caution">
    <text evidence="8">The sequence shown here is derived from an EMBL/GenBank/DDBJ whole genome shotgun (WGS) entry which is preliminary data.</text>
</comment>
<evidence type="ECO:0000256" key="6">
    <source>
        <dbReference type="SAM" id="SignalP"/>
    </source>
</evidence>
<dbReference type="SMART" id="SM00199">
    <property type="entry name" value="SCY"/>
    <property type="match status" value="1"/>
</dbReference>
<dbReference type="Pfam" id="PF00048">
    <property type="entry name" value="IL8"/>
    <property type="match status" value="1"/>
</dbReference>
<organism evidence="8 9">
    <name type="scientific">Megalops atlanticus</name>
    <name type="common">Tarpon</name>
    <name type="synonym">Clupea gigantea</name>
    <dbReference type="NCBI Taxonomy" id="7932"/>
    <lineage>
        <taxon>Eukaryota</taxon>
        <taxon>Metazoa</taxon>
        <taxon>Chordata</taxon>
        <taxon>Craniata</taxon>
        <taxon>Vertebrata</taxon>
        <taxon>Euteleostomi</taxon>
        <taxon>Actinopterygii</taxon>
        <taxon>Neopterygii</taxon>
        <taxon>Teleostei</taxon>
        <taxon>Elopiformes</taxon>
        <taxon>Megalopidae</taxon>
        <taxon>Megalops</taxon>
    </lineage>
</organism>
<feature type="chain" id="PRO_5039680107" description="Chemokine interleukin-8-like domain-containing protein" evidence="6">
    <location>
        <begin position="26"/>
        <end position="94"/>
    </location>
</feature>
<dbReference type="InterPro" id="IPR001811">
    <property type="entry name" value="Chemokine_IL8-like_dom"/>
</dbReference>
<evidence type="ECO:0000256" key="1">
    <source>
        <dbReference type="ARBA" id="ARBA00004613"/>
    </source>
</evidence>
<dbReference type="AlphaFoldDB" id="A0A9D3PJL9"/>
<dbReference type="CDD" id="cd00273">
    <property type="entry name" value="Chemokine_CXC"/>
    <property type="match status" value="1"/>
</dbReference>
<sequence length="94" mass="10807">MTTVCTRLIAAALIMYLLSLPVTQALELRCRCVQTESRPLGKWIQSVKLIEPGPHCRHHEIIATLKKTKQKVCLNPKAPWVITFLRKFEVQLQK</sequence>
<evidence type="ECO:0000256" key="3">
    <source>
        <dbReference type="ARBA" id="ARBA00022514"/>
    </source>
</evidence>
<feature type="domain" description="Chemokine interleukin-8-like" evidence="7">
    <location>
        <begin position="27"/>
        <end position="88"/>
    </location>
</feature>
<dbReference type="GO" id="GO:0006952">
    <property type="term" value="P:defense response"/>
    <property type="evidence" value="ECO:0007669"/>
    <property type="project" value="InterPro"/>
</dbReference>
<accession>A0A9D3PJL9</accession>